<protein>
    <recommendedName>
        <fullName evidence="2 7">Aminomethyltransferase</fullName>
        <ecNumber evidence="2 7">2.1.2.10</ecNumber>
    </recommendedName>
    <alternativeName>
        <fullName evidence="5 7">Glycine cleavage system T protein</fullName>
    </alternativeName>
</protein>
<dbReference type="InterPro" id="IPR027266">
    <property type="entry name" value="TrmE/GcvT-like"/>
</dbReference>
<dbReference type="NCBIfam" id="NF001567">
    <property type="entry name" value="PRK00389.1"/>
    <property type="match status" value="1"/>
</dbReference>
<dbReference type="Gene3D" id="4.10.1250.10">
    <property type="entry name" value="Aminomethyltransferase fragment"/>
    <property type="match status" value="1"/>
</dbReference>
<proteinExistence type="inferred from homology"/>
<evidence type="ECO:0000313" key="11">
    <source>
        <dbReference type="EMBL" id="ACQ80170.1"/>
    </source>
</evidence>
<dbReference type="InterPro" id="IPR006222">
    <property type="entry name" value="GCVT_N"/>
</dbReference>
<feature type="domain" description="Aminomethyltransferase C-terminal" evidence="10">
    <location>
        <begin position="291"/>
        <end position="377"/>
    </location>
</feature>
<dbReference type="RefSeq" id="WP_015882410.1">
    <property type="nucleotide sequence ID" value="NC_012669.1"/>
</dbReference>
<dbReference type="STRING" id="471853.Bcav_1914"/>
<gene>
    <name evidence="7" type="primary">gcvT</name>
    <name evidence="11" type="ordered locus">Bcav_1914</name>
</gene>
<feature type="domain" description="GCVT N-terminal" evidence="9">
    <location>
        <begin position="17"/>
        <end position="270"/>
    </location>
</feature>
<keyword evidence="3 7" id="KW-0032">Aminotransferase</keyword>
<dbReference type="PANTHER" id="PTHR43757:SF2">
    <property type="entry name" value="AMINOMETHYLTRANSFERASE, MITOCHONDRIAL"/>
    <property type="match status" value="1"/>
</dbReference>
<dbReference type="eggNOG" id="COG0404">
    <property type="taxonomic scope" value="Bacteria"/>
</dbReference>
<dbReference type="Gene3D" id="2.40.30.110">
    <property type="entry name" value="Aminomethyltransferase beta-barrel domains"/>
    <property type="match status" value="1"/>
</dbReference>
<dbReference type="Proteomes" id="UP000007962">
    <property type="component" value="Chromosome"/>
</dbReference>
<evidence type="ECO:0000256" key="7">
    <source>
        <dbReference type="HAMAP-Rule" id="MF_00259"/>
    </source>
</evidence>
<dbReference type="HAMAP" id="MF_00259">
    <property type="entry name" value="GcvT"/>
    <property type="match status" value="1"/>
</dbReference>
<evidence type="ECO:0000259" key="9">
    <source>
        <dbReference type="Pfam" id="PF01571"/>
    </source>
</evidence>
<evidence type="ECO:0000256" key="5">
    <source>
        <dbReference type="ARBA" id="ARBA00031395"/>
    </source>
</evidence>
<evidence type="ECO:0000256" key="6">
    <source>
        <dbReference type="ARBA" id="ARBA00047665"/>
    </source>
</evidence>
<keyword evidence="12" id="KW-1185">Reference proteome</keyword>
<dbReference type="EMBL" id="CP001618">
    <property type="protein sequence ID" value="ACQ80170.1"/>
    <property type="molecule type" value="Genomic_DNA"/>
</dbReference>
<organism evidence="11 12">
    <name type="scientific">Beutenbergia cavernae (strain ATCC BAA-8 / DSM 12333 / CCUG 43141 / JCM 11478 / NBRC 16432 / NCIMB 13614 / HKI 0122)</name>
    <dbReference type="NCBI Taxonomy" id="471853"/>
    <lineage>
        <taxon>Bacteria</taxon>
        <taxon>Bacillati</taxon>
        <taxon>Actinomycetota</taxon>
        <taxon>Actinomycetes</taxon>
        <taxon>Micrococcales</taxon>
        <taxon>Beutenbergiaceae</taxon>
        <taxon>Beutenbergia</taxon>
    </lineage>
</organism>
<dbReference type="InterPro" id="IPR006223">
    <property type="entry name" value="GcvT"/>
</dbReference>
<comment type="function">
    <text evidence="7">The glycine cleavage system catalyzes the degradation of glycine.</text>
</comment>
<dbReference type="InterPro" id="IPR028896">
    <property type="entry name" value="GcvT/YgfZ/DmdA"/>
</dbReference>
<evidence type="ECO:0000256" key="8">
    <source>
        <dbReference type="PIRSR" id="PIRSR006487-1"/>
    </source>
</evidence>
<dbReference type="NCBIfam" id="TIGR00528">
    <property type="entry name" value="gcvT"/>
    <property type="match status" value="1"/>
</dbReference>
<accession>C5C5H9</accession>
<evidence type="ECO:0000256" key="1">
    <source>
        <dbReference type="ARBA" id="ARBA00008609"/>
    </source>
</evidence>
<evidence type="ECO:0000256" key="4">
    <source>
        <dbReference type="ARBA" id="ARBA00022679"/>
    </source>
</evidence>
<dbReference type="GO" id="GO:0005960">
    <property type="term" value="C:glycine cleavage complex"/>
    <property type="evidence" value="ECO:0007669"/>
    <property type="project" value="InterPro"/>
</dbReference>
<dbReference type="GO" id="GO:0004047">
    <property type="term" value="F:aminomethyltransferase activity"/>
    <property type="evidence" value="ECO:0007669"/>
    <property type="project" value="UniProtKB-UniRule"/>
</dbReference>
<dbReference type="Pfam" id="PF08669">
    <property type="entry name" value="GCV_T_C"/>
    <property type="match status" value="1"/>
</dbReference>
<comment type="catalytic activity">
    <reaction evidence="6 7">
        <text>N(6)-[(R)-S(8)-aminomethyldihydrolipoyl]-L-lysyl-[protein] + (6S)-5,6,7,8-tetrahydrofolate = N(6)-[(R)-dihydrolipoyl]-L-lysyl-[protein] + (6R)-5,10-methylene-5,6,7,8-tetrahydrofolate + NH4(+)</text>
        <dbReference type="Rhea" id="RHEA:16945"/>
        <dbReference type="Rhea" id="RHEA-COMP:10475"/>
        <dbReference type="Rhea" id="RHEA-COMP:10492"/>
        <dbReference type="ChEBI" id="CHEBI:15636"/>
        <dbReference type="ChEBI" id="CHEBI:28938"/>
        <dbReference type="ChEBI" id="CHEBI:57453"/>
        <dbReference type="ChEBI" id="CHEBI:83100"/>
        <dbReference type="ChEBI" id="CHEBI:83143"/>
        <dbReference type="EC" id="2.1.2.10"/>
    </reaction>
</comment>
<evidence type="ECO:0000256" key="2">
    <source>
        <dbReference type="ARBA" id="ARBA00012616"/>
    </source>
</evidence>
<name>C5C5H9_BEUC1</name>
<sequence>MTEPAAVPAPPVSPLLQEHVRAGATLTDFAGWRMPLRFTGDLAEHHAVRQGGGLFDLSHMAQIEVTGPAAAAGLDASVVSRVAALEVGRARYTMLLAPDGGVLDDVIVYRLAADDFLVVANAANRLTVLDALTARCPGTGVAVTDRTTQRSLVALQGPVAERVLGTLTDTDVTALRYYTIAAATVAGVPALLARTGYTGEDGFEVSVPASSAVSVWRALLEAGAAEGVIPCGLAARDSLRLEAGMPLYGHEIDATTTPFEAGLGRIVHLDPDREFVGRAALERRRDEPGARRLVGLAGEGRRAARAGYPVLDADGATVGTVTSGVLSPTLGHPVAMALVHDPAGALVPPSDDAPSSTVHVDVRGQALPMSVVALPFYRRPR</sequence>
<evidence type="ECO:0000259" key="10">
    <source>
        <dbReference type="Pfam" id="PF08669"/>
    </source>
</evidence>
<reference evidence="11 12" key="1">
    <citation type="journal article" date="2009" name="Stand. Genomic Sci.">
        <title>Complete genome sequence of Beutenbergia cavernae type strain (HKI 0122).</title>
        <authorList>
            <person name="Land M."/>
            <person name="Pukall R."/>
            <person name="Abt B."/>
            <person name="Goker M."/>
            <person name="Rohde M."/>
            <person name="Glavina Del Rio T."/>
            <person name="Tice H."/>
            <person name="Copeland A."/>
            <person name="Cheng J.F."/>
            <person name="Lucas S."/>
            <person name="Chen F."/>
            <person name="Nolan M."/>
            <person name="Bruce D."/>
            <person name="Goodwin L."/>
            <person name="Pitluck S."/>
            <person name="Ivanova N."/>
            <person name="Mavromatis K."/>
            <person name="Ovchinnikova G."/>
            <person name="Pati A."/>
            <person name="Chen A."/>
            <person name="Palaniappan K."/>
            <person name="Hauser L."/>
            <person name="Chang Y.J."/>
            <person name="Jefferies C.C."/>
            <person name="Saunders E."/>
            <person name="Brettin T."/>
            <person name="Detter J.C."/>
            <person name="Han C."/>
            <person name="Chain P."/>
            <person name="Bristow J."/>
            <person name="Eisen J.A."/>
            <person name="Markowitz V."/>
            <person name="Hugenholtz P."/>
            <person name="Kyrpides N.C."/>
            <person name="Klenk H.P."/>
            <person name="Lapidus A."/>
        </authorList>
    </citation>
    <scope>NUCLEOTIDE SEQUENCE [LARGE SCALE GENOMIC DNA]</scope>
    <source>
        <strain evidence="12">ATCC BAA-8 / DSM 12333 / NBRC 16432</strain>
    </source>
</reference>
<dbReference type="InterPro" id="IPR013977">
    <property type="entry name" value="GcvT_C"/>
</dbReference>
<dbReference type="EC" id="2.1.2.10" evidence="2 7"/>
<dbReference type="InterPro" id="IPR022903">
    <property type="entry name" value="GcvT_bac"/>
</dbReference>
<dbReference type="OrthoDB" id="9774591at2"/>
<dbReference type="GO" id="GO:0019464">
    <property type="term" value="P:glycine decarboxylation via glycine cleavage system"/>
    <property type="evidence" value="ECO:0007669"/>
    <property type="project" value="UniProtKB-UniRule"/>
</dbReference>
<dbReference type="PANTHER" id="PTHR43757">
    <property type="entry name" value="AMINOMETHYLTRANSFERASE"/>
    <property type="match status" value="1"/>
</dbReference>
<dbReference type="PIRSF" id="PIRSF006487">
    <property type="entry name" value="GcvT"/>
    <property type="match status" value="1"/>
</dbReference>
<dbReference type="HOGENOM" id="CLU_007884_10_2_11"/>
<dbReference type="AlphaFoldDB" id="C5C5H9"/>
<dbReference type="Gene3D" id="3.30.1360.120">
    <property type="entry name" value="Probable tRNA modification gtpase trme, domain 1"/>
    <property type="match status" value="1"/>
</dbReference>
<dbReference type="Pfam" id="PF01571">
    <property type="entry name" value="GCV_T"/>
    <property type="match status" value="1"/>
</dbReference>
<dbReference type="GO" id="GO:0008483">
    <property type="term" value="F:transaminase activity"/>
    <property type="evidence" value="ECO:0007669"/>
    <property type="project" value="UniProtKB-KW"/>
</dbReference>
<dbReference type="InterPro" id="IPR029043">
    <property type="entry name" value="GcvT/YgfZ_C"/>
</dbReference>
<dbReference type="Gene3D" id="3.30.70.1400">
    <property type="entry name" value="Aminomethyltransferase beta-barrel domains"/>
    <property type="match status" value="1"/>
</dbReference>
<dbReference type="GO" id="GO:0005829">
    <property type="term" value="C:cytosol"/>
    <property type="evidence" value="ECO:0007669"/>
    <property type="project" value="TreeGrafter"/>
</dbReference>
<dbReference type="KEGG" id="bcv:Bcav_1914"/>
<dbReference type="SUPFAM" id="SSF101790">
    <property type="entry name" value="Aminomethyltransferase beta-barrel domain"/>
    <property type="match status" value="1"/>
</dbReference>
<keyword evidence="4 7" id="KW-0808">Transferase</keyword>
<dbReference type="FunFam" id="4.10.1250.10:FF:000001">
    <property type="entry name" value="Aminomethyltransferase"/>
    <property type="match status" value="1"/>
</dbReference>
<comment type="similarity">
    <text evidence="1 7">Belongs to the GcvT family.</text>
</comment>
<comment type="subunit">
    <text evidence="7">The glycine cleavage system is composed of four proteins: P, T, L and H.</text>
</comment>
<feature type="binding site" evidence="8">
    <location>
        <position position="204"/>
    </location>
    <ligand>
        <name>substrate</name>
    </ligand>
</feature>
<evidence type="ECO:0000256" key="3">
    <source>
        <dbReference type="ARBA" id="ARBA00022576"/>
    </source>
</evidence>
<dbReference type="SUPFAM" id="SSF103025">
    <property type="entry name" value="Folate-binding domain"/>
    <property type="match status" value="1"/>
</dbReference>
<evidence type="ECO:0000313" key="12">
    <source>
        <dbReference type="Proteomes" id="UP000007962"/>
    </source>
</evidence>